<name>A0A2K9MFR6_9RHOB</name>
<proteinExistence type="predicted"/>
<dbReference type="SUPFAM" id="SSF55729">
    <property type="entry name" value="Acyl-CoA N-acyltransferases (Nat)"/>
    <property type="match status" value="1"/>
</dbReference>
<dbReference type="Gene3D" id="3.40.630.30">
    <property type="match status" value="1"/>
</dbReference>
<accession>A0A2K9MFR6</accession>
<protein>
    <recommendedName>
        <fullName evidence="3">N-acetyltransferase domain-containing protein</fullName>
    </recommendedName>
</protein>
<evidence type="ECO:0000259" key="3">
    <source>
        <dbReference type="PROSITE" id="PS51186"/>
    </source>
</evidence>
<dbReference type="AlphaFoldDB" id="A0A2K9MFR6"/>
<evidence type="ECO:0000256" key="2">
    <source>
        <dbReference type="ARBA" id="ARBA00023315"/>
    </source>
</evidence>
<dbReference type="OrthoDB" id="6172743at2"/>
<dbReference type="InterPro" id="IPR000182">
    <property type="entry name" value="GNAT_dom"/>
</dbReference>
<dbReference type="Proteomes" id="UP000234882">
    <property type="component" value="Chromosome"/>
</dbReference>
<evidence type="ECO:0000313" key="5">
    <source>
        <dbReference type="Proteomes" id="UP000234882"/>
    </source>
</evidence>
<dbReference type="EMBL" id="CP025583">
    <property type="protein sequence ID" value="AUM73375.1"/>
    <property type="molecule type" value="Genomic_DNA"/>
</dbReference>
<dbReference type="Pfam" id="PF00583">
    <property type="entry name" value="Acetyltransf_1"/>
    <property type="match status" value="1"/>
</dbReference>
<dbReference type="GO" id="GO:0016747">
    <property type="term" value="F:acyltransferase activity, transferring groups other than amino-acyl groups"/>
    <property type="evidence" value="ECO:0007669"/>
    <property type="project" value="InterPro"/>
</dbReference>
<feature type="domain" description="N-acetyltransferase" evidence="3">
    <location>
        <begin position="3"/>
        <end position="163"/>
    </location>
</feature>
<dbReference type="PROSITE" id="PS51186">
    <property type="entry name" value="GNAT"/>
    <property type="match status" value="1"/>
</dbReference>
<dbReference type="InterPro" id="IPR016181">
    <property type="entry name" value="Acyl_CoA_acyltransferase"/>
</dbReference>
<sequence>MTLRLWQLTPDRAREWCDIRQRALRDSPAAFGADAGAEADLSLSDHAARLAACDIWAAGLEPGQPLAVAGWETGISPAEPDLGWIGSVFVDPQARGQGLADAILARLAQRAARAGMTRLGLHVAHDNHFAHALYFRAGFVATGNPPMLNAAGQWEIEMRRMLRPPLLVRLRALRA</sequence>
<dbReference type="CDD" id="cd04301">
    <property type="entry name" value="NAT_SF"/>
    <property type="match status" value="1"/>
</dbReference>
<keyword evidence="5" id="KW-1185">Reference proteome</keyword>
<organism evidence="4 5">
    <name type="scientific">Paracoccus jeotgali</name>
    <dbReference type="NCBI Taxonomy" id="2065379"/>
    <lineage>
        <taxon>Bacteria</taxon>
        <taxon>Pseudomonadati</taxon>
        <taxon>Pseudomonadota</taxon>
        <taxon>Alphaproteobacteria</taxon>
        <taxon>Rhodobacterales</taxon>
        <taxon>Paracoccaceae</taxon>
        <taxon>Paracoccus</taxon>
    </lineage>
</organism>
<keyword evidence="2" id="KW-0012">Acyltransferase</keyword>
<gene>
    <name evidence="4" type="ORF">CYR75_02845</name>
</gene>
<dbReference type="KEGG" id="paru:CYR75_02845"/>
<evidence type="ECO:0000256" key="1">
    <source>
        <dbReference type="ARBA" id="ARBA00022679"/>
    </source>
</evidence>
<keyword evidence="1" id="KW-0808">Transferase</keyword>
<evidence type="ECO:0000313" key="4">
    <source>
        <dbReference type="EMBL" id="AUM73375.1"/>
    </source>
</evidence>
<dbReference type="RefSeq" id="WP_101498759.1">
    <property type="nucleotide sequence ID" value="NZ_CP025583.1"/>
</dbReference>
<dbReference type="InterPro" id="IPR050832">
    <property type="entry name" value="Bact_Acetyltransf"/>
</dbReference>
<dbReference type="PANTHER" id="PTHR43877">
    <property type="entry name" value="AMINOALKYLPHOSPHONATE N-ACETYLTRANSFERASE-RELATED-RELATED"/>
    <property type="match status" value="1"/>
</dbReference>
<reference evidence="5" key="1">
    <citation type="submission" date="2017-12" db="EMBL/GenBank/DDBJ databases">
        <title>Genomic analysis of Paracoccus sp. CBA4604.</title>
        <authorList>
            <person name="Roh S.W."/>
            <person name="Kim J.Y."/>
            <person name="Kim J.S."/>
        </authorList>
    </citation>
    <scope>NUCLEOTIDE SEQUENCE [LARGE SCALE GENOMIC DNA]</scope>
    <source>
        <strain evidence="5">CBA4604</strain>
    </source>
</reference>
<dbReference type="PANTHER" id="PTHR43877:SF2">
    <property type="entry name" value="AMINOALKYLPHOSPHONATE N-ACETYLTRANSFERASE-RELATED"/>
    <property type="match status" value="1"/>
</dbReference>